<evidence type="ECO:0000313" key="2">
    <source>
        <dbReference type="Proteomes" id="UP001164250"/>
    </source>
</evidence>
<dbReference type="Proteomes" id="UP001164250">
    <property type="component" value="Chromosome 9"/>
</dbReference>
<name>A0ACC1ALT4_9ROSI</name>
<keyword evidence="2" id="KW-1185">Reference proteome</keyword>
<gene>
    <name evidence="1" type="ORF">Patl1_33119</name>
</gene>
<proteinExistence type="predicted"/>
<sequence length="1498" mass="172445">MVCIDNRLKLRPTAALHDILMEIVTAIVSKVGEYLVEPSINQARYLFRFNKIVEDLSEAEKQMLSAKVDIEERVEAATKKDEEIFKTVLDWLNDTSKILEEVEMLKKEIAVNQLKNCFNGWCPNWGSQHQLGRKATKTHIRLKEIINRGRFEGVGGRALLSEFNFEEKIGVPLSKGCKMLLTTRNKKVYAHNEYQSLIPLNVLKEHEGVALLKRQAGIDDDCAHLDSLATQIARECDGLPLALVTTGRYLRGKKENKTWEVVCEKLKKSKLEYLHHVDSTERGVYASLKLSYDYLRGDKIRLCFLMCSLFPEDFKIPLEDLVRIGVGLDLYKGVSSIEDARGDLHLMVEELKDLSLLLDADEKEFVKMHDIVRDVCLLIASKEENIFMSKLCKDLRQLEREKSWTQYTTISLLENKLKELSIRLECPKLKILLLGGEKQWLYNYDKSKLLKVADECFEEMKALEVVSLRYADLSLKSLQFLTNLKTLELFRCNLRDISFLAKLNKLEILSFRDCHFDELPIELSELKELRMLDLRGCSELRRIPFNLIRSFSQLEELYMEKDIFEEMEVEEKSIETGKARLSEVNDLPRLAVLYLKINSKCLPKDFAFSKLSRYQICVNESPYGYFESSKALIIDDIDATLLTALFKALYDSVEQLSLEYVTGCQNILPSIDQKGLKKLNTLEVIDCEDLKCMIDASQLGEENSKFHPSLARSLAYLFTLSIARSLGQLKSLSVKGCESLEFLIKIEEGDNGRGEKMLSKLEDLQIEQCSRLEYVFPVFIAAGLIQLKNLEIKDAAELKQGLRIVEISNNQLWNGILSRLRGGFFQNFEELRITNCGVKEVFQMEGQQHELSLPKLKSLELNHLEELDSLCKGPAHVLRFENLTTLKISGCKKLKHIFSCTLALSLGQLESVEVKDCENLEQVFYLDHEREENVGGGDHKNIGLRTLKMLELEGLAKLVSFFPEKYAACFPALEEFKVKDCSKLTTTFIVEESPNLQVVWMRNCSSQLYNEIFSGLRCGFFKKIKELDIEVKEVFQLTELEHELSFSNLKNLTSLTITHFNKLKHIFTPIVAQSHLLQLKRLCITECAELEQIIDVKDGEEVGANLLQNLSSIVVVKCHKLKNLFPVSVARGFQQLKSLYVWDNPELEQIIYVKDGEQVGANLLQTLSDIRVEKCHKLKNLFPISIARGFQQLKQLRVTDNSELEQIFGDNDVIDEKEIQLPRLRDIFLKDLPRLTNFCHVDYHFIFPTPPLLELQVKGCPQISTRFSWDEENKSVHAEAKAPIISSAEDDSHQEQAPKIGSQDDSHEEQAPERGSEDEIHEEQAPEMGSEDDSHEETSTDLWCHFDFHKLPRVKLINLVLNCYNLVDLISTSAATINSTLYFTSSVLLLLQSFQYLLLCFTPASNSLLRIFYYCCNLFFTFTNHLPFQILRRWYNNRLSIEEHLLCFYIRQVCQTPHYLQQQVEFPKPFDCSFPVYFRRSLAYLEIEMNAITILKSF</sequence>
<protein>
    <submittedName>
        <fullName evidence="1">Uncharacterized protein</fullName>
    </submittedName>
</protein>
<reference evidence="2" key="1">
    <citation type="journal article" date="2023" name="G3 (Bethesda)">
        <title>Genome assembly and association tests identify interacting loci associated with vigor, precocity, and sex in interspecific pistachio rootstocks.</title>
        <authorList>
            <person name="Palmer W."/>
            <person name="Jacygrad E."/>
            <person name="Sagayaradj S."/>
            <person name="Cavanaugh K."/>
            <person name="Han R."/>
            <person name="Bertier L."/>
            <person name="Beede B."/>
            <person name="Kafkas S."/>
            <person name="Golino D."/>
            <person name="Preece J."/>
            <person name="Michelmore R."/>
        </authorList>
    </citation>
    <scope>NUCLEOTIDE SEQUENCE [LARGE SCALE GENOMIC DNA]</scope>
</reference>
<dbReference type="EMBL" id="CM047905">
    <property type="protein sequence ID" value="KAJ0087649.1"/>
    <property type="molecule type" value="Genomic_DNA"/>
</dbReference>
<organism evidence="1 2">
    <name type="scientific">Pistacia atlantica</name>
    <dbReference type="NCBI Taxonomy" id="434234"/>
    <lineage>
        <taxon>Eukaryota</taxon>
        <taxon>Viridiplantae</taxon>
        <taxon>Streptophyta</taxon>
        <taxon>Embryophyta</taxon>
        <taxon>Tracheophyta</taxon>
        <taxon>Spermatophyta</taxon>
        <taxon>Magnoliopsida</taxon>
        <taxon>eudicotyledons</taxon>
        <taxon>Gunneridae</taxon>
        <taxon>Pentapetalae</taxon>
        <taxon>rosids</taxon>
        <taxon>malvids</taxon>
        <taxon>Sapindales</taxon>
        <taxon>Anacardiaceae</taxon>
        <taxon>Pistacia</taxon>
    </lineage>
</organism>
<evidence type="ECO:0000313" key="1">
    <source>
        <dbReference type="EMBL" id="KAJ0087649.1"/>
    </source>
</evidence>
<comment type="caution">
    <text evidence="1">The sequence shown here is derived from an EMBL/GenBank/DDBJ whole genome shotgun (WGS) entry which is preliminary data.</text>
</comment>
<accession>A0ACC1ALT4</accession>